<feature type="transmembrane region" description="Helical" evidence="10">
    <location>
        <begin position="66"/>
        <end position="87"/>
    </location>
</feature>
<evidence type="ECO:0000256" key="7">
    <source>
        <dbReference type="ARBA" id="ARBA00023065"/>
    </source>
</evidence>
<comment type="similarity">
    <text evidence="2 10">Belongs to the MscL family.</text>
</comment>
<dbReference type="Gene3D" id="1.10.1200.120">
    <property type="entry name" value="Large-conductance mechanosensitive channel, MscL, domain 1"/>
    <property type="match status" value="1"/>
</dbReference>
<keyword evidence="3 10" id="KW-0813">Transport</keyword>
<dbReference type="InterPro" id="IPR037673">
    <property type="entry name" value="MSC/AndL"/>
</dbReference>
<dbReference type="Proteomes" id="UP001357733">
    <property type="component" value="Unassembled WGS sequence"/>
</dbReference>
<evidence type="ECO:0000256" key="5">
    <source>
        <dbReference type="ARBA" id="ARBA00022692"/>
    </source>
</evidence>
<comment type="subcellular location">
    <subcellularLocation>
        <location evidence="1 10">Cell membrane</location>
        <topology evidence="1 10">Multi-pass membrane protein</topology>
    </subcellularLocation>
</comment>
<dbReference type="Pfam" id="PF01741">
    <property type="entry name" value="MscL"/>
    <property type="match status" value="1"/>
</dbReference>
<dbReference type="EMBL" id="JAYKOT010000001">
    <property type="protein sequence ID" value="MEB3428812.1"/>
    <property type="molecule type" value="Genomic_DNA"/>
</dbReference>
<keyword evidence="6 10" id="KW-1133">Transmembrane helix</keyword>
<dbReference type="HAMAP" id="MF_00115">
    <property type="entry name" value="MscL"/>
    <property type="match status" value="1"/>
</dbReference>
<keyword evidence="8 10" id="KW-0472">Membrane</keyword>
<keyword evidence="7 10" id="KW-0406">Ion transport</keyword>
<proteinExistence type="inferred from homology"/>
<dbReference type="GO" id="GO:0008381">
    <property type="term" value="F:mechanosensitive monoatomic ion channel activity"/>
    <property type="evidence" value="ECO:0007669"/>
    <property type="project" value="UniProtKB-UniRule"/>
</dbReference>
<dbReference type="PANTHER" id="PTHR30266:SF2">
    <property type="entry name" value="LARGE-CONDUCTANCE MECHANOSENSITIVE CHANNEL"/>
    <property type="match status" value="1"/>
</dbReference>
<dbReference type="NCBIfam" id="TIGR00220">
    <property type="entry name" value="mscL"/>
    <property type="match status" value="1"/>
</dbReference>
<evidence type="ECO:0000256" key="10">
    <source>
        <dbReference type="HAMAP-Rule" id="MF_00115"/>
    </source>
</evidence>
<accession>A0AAW9MWC4</accession>
<evidence type="ECO:0000256" key="8">
    <source>
        <dbReference type="ARBA" id="ARBA00023136"/>
    </source>
</evidence>
<dbReference type="AlphaFoldDB" id="A0AAW9MWC4"/>
<dbReference type="RefSeq" id="WP_324618840.1">
    <property type="nucleotide sequence ID" value="NZ_JAYKOT010000001.1"/>
</dbReference>
<name>A0AAW9MWC4_9FIRM</name>
<keyword evidence="12" id="KW-1185">Reference proteome</keyword>
<comment type="function">
    <text evidence="10">Channel that opens in response to stretch forces in the membrane lipid bilayer. May participate in the regulation of osmotic pressure changes within the cell.</text>
</comment>
<evidence type="ECO:0000313" key="12">
    <source>
        <dbReference type="Proteomes" id="UP001357733"/>
    </source>
</evidence>
<dbReference type="InterPro" id="IPR036019">
    <property type="entry name" value="MscL_channel"/>
</dbReference>
<dbReference type="InterPro" id="IPR019823">
    <property type="entry name" value="Mechanosensitive_channel_CS"/>
</dbReference>
<dbReference type="PRINTS" id="PR01264">
    <property type="entry name" value="MECHCHANNEL"/>
</dbReference>
<evidence type="ECO:0000313" key="11">
    <source>
        <dbReference type="EMBL" id="MEB3428812.1"/>
    </source>
</evidence>
<reference evidence="11 12" key="1">
    <citation type="submission" date="2024-01" db="EMBL/GenBank/DDBJ databases">
        <title>Complete genome sequence of Citroniella saccharovorans strain M6.X9, isolated from human fecal sample.</title>
        <authorList>
            <person name="Cheng G."/>
            <person name="Westerholm M."/>
            <person name="Schnurer A."/>
        </authorList>
    </citation>
    <scope>NUCLEOTIDE SEQUENCE [LARGE SCALE GENOMIC DNA]</scope>
    <source>
        <strain evidence="11 12">DSM 29873</strain>
    </source>
</reference>
<protein>
    <recommendedName>
        <fullName evidence="10">Large-conductance mechanosensitive channel</fullName>
    </recommendedName>
</protein>
<evidence type="ECO:0000256" key="1">
    <source>
        <dbReference type="ARBA" id="ARBA00004651"/>
    </source>
</evidence>
<sequence>MLKEFKEFIMKGNVIDLAVAVVIGAAFSAVINALVEGIINPIIGALTAGIALDGLSVNILGVEMVYGVLLSAIIKFIIISFVLFLIVKANNKFKKEEPAEVTTKTCPYCKSEVDLKATRCPHCTSELK</sequence>
<keyword evidence="9 10" id="KW-0407">Ion channel</keyword>
<comment type="caution">
    <text evidence="11">The sequence shown here is derived from an EMBL/GenBank/DDBJ whole genome shotgun (WGS) entry which is preliminary data.</text>
</comment>
<dbReference type="SUPFAM" id="SSF81330">
    <property type="entry name" value="Gated mechanosensitive channel"/>
    <property type="match status" value="1"/>
</dbReference>
<evidence type="ECO:0000256" key="3">
    <source>
        <dbReference type="ARBA" id="ARBA00022448"/>
    </source>
</evidence>
<evidence type="ECO:0000256" key="2">
    <source>
        <dbReference type="ARBA" id="ARBA00007254"/>
    </source>
</evidence>
<feature type="transmembrane region" description="Helical" evidence="10">
    <location>
        <begin position="14"/>
        <end position="35"/>
    </location>
</feature>
<keyword evidence="4 10" id="KW-1003">Cell membrane</keyword>
<dbReference type="InterPro" id="IPR001185">
    <property type="entry name" value="MS_channel"/>
</dbReference>
<feature type="transmembrane region" description="Helical" evidence="10">
    <location>
        <begin position="42"/>
        <end position="60"/>
    </location>
</feature>
<keyword evidence="5 10" id="KW-0812">Transmembrane</keyword>
<comment type="subunit">
    <text evidence="10">Homopentamer.</text>
</comment>
<dbReference type="PANTHER" id="PTHR30266">
    <property type="entry name" value="MECHANOSENSITIVE CHANNEL MSCL"/>
    <property type="match status" value="1"/>
</dbReference>
<gene>
    <name evidence="10 11" type="primary">mscL</name>
    <name evidence="11" type="ORF">VLK81_02035</name>
</gene>
<dbReference type="PROSITE" id="PS01327">
    <property type="entry name" value="MSCL"/>
    <property type="match status" value="1"/>
</dbReference>
<dbReference type="GO" id="GO:0005886">
    <property type="term" value="C:plasma membrane"/>
    <property type="evidence" value="ECO:0007669"/>
    <property type="project" value="UniProtKB-SubCell"/>
</dbReference>
<evidence type="ECO:0000256" key="9">
    <source>
        <dbReference type="ARBA" id="ARBA00023303"/>
    </source>
</evidence>
<organism evidence="11 12">
    <name type="scientific">Citroniella saccharovorans</name>
    <dbReference type="NCBI Taxonomy" id="2053367"/>
    <lineage>
        <taxon>Bacteria</taxon>
        <taxon>Bacillati</taxon>
        <taxon>Bacillota</taxon>
        <taxon>Tissierellia</taxon>
        <taxon>Tissierellales</taxon>
        <taxon>Peptoniphilaceae</taxon>
        <taxon>Citroniella</taxon>
    </lineage>
</organism>
<evidence type="ECO:0000256" key="4">
    <source>
        <dbReference type="ARBA" id="ARBA00022475"/>
    </source>
</evidence>
<evidence type="ECO:0000256" key="6">
    <source>
        <dbReference type="ARBA" id="ARBA00022989"/>
    </source>
</evidence>